<name>A0ACB5UQ49_9FIRM</name>
<gene>
    <name evidence="1" type="primary">ccpM</name>
    <name evidence="1" type="ORF">AN2V17_41460</name>
</gene>
<accession>A0ACB5UQ49</accession>
<protein>
    <submittedName>
        <fullName evidence="1">Cys-rich peptide radical SAM maturase CcpM</fullName>
    </submittedName>
</protein>
<reference evidence="1" key="1">
    <citation type="submission" date="2023-09" db="EMBL/GenBank/DDBJ databases">
        <title>Vallitalea sediminicola and Vallitalea maricola sp. nov., anaerobic bacteria isolated from marine sediment.</title>
        <authorList>
            <person name="Hirano S."/>
            <person name="Maeda A."/>
            <person name="Terahara T."/>
            <person name="Mori K."/>
            <person name="Hamada M."/>
            <person name="Matsumoto R."/>
            <person name="Kobayashi T."/>
        </authorList>
    </citation>
    <scope>NUCLEOTIDE SEQUENCE</scope>
    <source>
        <strain evidence="1">AN17-2</strain>
    </source>
</reference>
<sequence length="474" mass="54567">MPVFHVFSTVTGLYLFDANSNTFLKIDNNIYKSLIEYKKSHYEYIDKNVQNLINKGFLSHKKDFKMIHPMDETLEDNLSRRLNTIALQVTQNCNLRCKYCAYSGSYLNRVHTNKRMSEKTALKAIDFLLENSVDTNAINIGFYGGEPFLEFDLIEKCVEYAKKAAFGKEIRFNVTTNATLLTDKVLNFVNDNNFHLTISLDGDKEAHDKNRIFAINNNGTFNTIMRSIDKVSKKYPDLSQRINFNAVIDPQSDFSCISSFFSNYENVKDYFVRASMISNNYNPNNVELTEQYNSVFNYETFKLLLYKFGRLNEKDISKLVLASFDNVKKDVHERLKVSFNSAKVDHHSGPCVPGAQRLFVDVDGNLFPCERVSETSMIMKIGDIYSGFDFDKVRDVLNIGRLTEKQCKSCWAFRYCTSCAIAADNGDSFSAEHKLENCNKVKNSIEKIFKDYCVLRELGYDFDEEDIYKKGVLA</sequence>
<proteinExistence type="predicted"/>
<dbReference type="EMBL" id="BTPU01000086">
    <property type="protein sequence ID" value="GMQ64906.1"/>
    <property type="molecule type" value="Genomic_DNA"/>
</dbReference>
<keyword evidence="2" id="KW-1185">Reference proteome</keyword>
<dbReference type="Proteomes" id="UP001374599">
    <property type="component" value="Unassembled WGS sequence"/>
</dbReference>
<evidence type="ECO:0000313" key="1">
    <source>
        <dbReference type="EMBL" id="GMQ64906.1"/>
    </source>
</evidence>
<organism evidence="1 2">
    <name type="scientific">Vallitalea maricola</name>
    <dbReference type="NCBI Taxonomy" id="3074433"/>
    <lineage>
        <taxon>Bacteria</taxon>
        <taxon>Bacillati</taxon>
        <taxon>Bacillota</taxon>
        <taxon>Clostridia</taxon>
        <taxon>Lachnospirales</taxon>
        <taxon>Vallitaleaceae</taxon>
        <taxon>Vallitalea</taxon>
    </lineage>
</organism>
<comment type="caution">
    <text evidence="1">The sequence shown here is derived from an EMBL/GenBank/DDBJ whole genome shotgun (WGS) entry which is preliminary data.</text>
</comment>
<evidence type="ECO:0000313" key="2">
    <source>
        <dbReference type="Proteomes" id="UP001374599"/>
    </source>
</evidence>